<keyword evidence="1" id="KW-1133">Transmembrane helix</keyword>
<protein>
    <submittedName>
        <fullName evidence="2">Uncharacterized protein</fullName>
    </submittedName>
</protein>
<feature type="transmembrane region" description="Helical" evidence="1">
    <location>
        <begin position="43"/>
        <end position="67"/>
    </location>
</feature>
<organism evidence="2 3">
    <name type="scientific">Janibacter alkaliphilus</name>
    <dbReference type="NCBI Taxonomy" id="1069963"/>
    <lineage>
        <taxon>Bacteria</taxon>
        <taxon>Bacillati</taxon>
        <taxon>Actinomycetota</taxon>
        <taxon>Actinomycetes</taxon>
        <taxon>Micrococcales</taxon>
        <taxon>Intrasporangiaceae</taxon>
        <taxon>Janibacter</taxon>
    </lineage>
</organism>
<evidence type="ECO:0000313" key="3">
    <source>
        <dbReference type="Proteomes" id="UP000592181"/>
    </source>
</evidence>
<name>A0A852X2G8_9MICO</name>
<dbReference type="EMBL" id="JACBZX010000001">
    <property type="protein sequence ID" value="NYG36628.1"/>
    <property type="molecule type" value="Genomic_DNA"/>
</dbReference>
<keyword evidence="1" id="KW-0472">Membrane</keyword>
<dbReference type="RefSeq" id="WP_179462098.1">
    <property type="nucleotide sequence ID" value="NZ_JACBZX010000001.1"/>
</dbReference>
<reference evidence="2 3" key="1">
    <citation type="submission" date="2020-07" db="EMBL/GenBank/DDBJ databases">
        <title>Sequencing the genomes of 1000 actinobacteria strains.</title>
        <authorList>
            <person name="Klenk H.-P."/>
        </authorList>
    </citation>
    <scope>NUCLEOTIDE SEQUENCE [LARGE SCALE GENOMIC DNA]</scope>
    <source>
        <strain evidence="2 3">DSM 24723</strain>
    </source>
</reference>
<evidence type="ECO:0000313" key="2">
    <source>
        <dbReference type="EMBL" id="NYG36628.1"/>
    </source>
</evidence>
<keyword evidence="1" id="KW-0812">Transmembrane</keyword>
<gene>
    <name evidence="2" type="ORF">BJY28_001097</name>
</gene>
<dbReference type="Proteomes" id="UP000592181">
    <property type="component" value="Unassembled WGS sequence"/>
</dbReference>
<accession>A0A852X2G8</accession>
<proteinExistence type="predicted"/>
<comment type="caution">
    <text evidence="2">The sequence shown here is derived from an EMBL/GenBank/DDBJ whole genome shotgun (WGS) entry which is preliminary data.</text>
</comment>
<sequence length="92" mass="9924">MAYDHDEQLIEATAVRRTRLARALLFGEHRLLRSWTDRVGTHLAAAFLAVLACAGCVAASFIIDLFANDERMGRTAPTPDEVTVSAPAGGAR</sequence>
<evidence type="ECO:0000256" key="1">
    <source>
        <dbReference type="SAM" id="Phobius"/>
    </source>
</evidence>
<dbReference type="AlphaFoldDB" id="A0A852X2G8"/>
<keyword evidence="3" id="KW-1185">Reference proteome</keyword>